<keyword evidence="2" id="KW-1185">Reference proteome</keyword>
<proteinExistence type="predicted"/>
<dbReference type="Proteomes" id="UP001237642">
    <property type="component" value="Unassembled WGS sequence"/>
</dbReference>
<accession>A0AAD8HXK0</accession>
<dbReference type="EMBL" id="JAUIZM010000007">
    <property type="protein sequence ID" value="KAK1375309.1"/>
    <property type="molecule type" value="Genomic_DNA"/>
</dbReference>
<comment type="caution">
    <text evidence="1">The sequence shown here is derived from an EMBL/GenBank/DDBJ whole genome shotgun (WGS) entry which is preliminary data.</text>
</comment>
<evidence type="ECO:0000313" key="1">
    <source>
        <dbReference type="EMBL" id="KAK1375309.1"/>
    </source>
</evidence>
<gene>
    <name evidence="1" type="ORF">POM88_031502</name>
</gene>
<reference evidence="1" key="2">
    <citation type="submission" date="2023-05" db="EMBL/GenBank/DDBJ databases">
        <authorList>
            <person name="Schelkunov M.I."/>
        </authorList>
    </citation>
    <scope>NUCLEOTIDE SEQUENCE</scope>
    <source>
        <strain evidence="1">Hsosn_3</strain>
        <tissue evidence="1">Leaf</tissue>
    </source>
</reference>
<sequence length="174" mass="19797">MCANKDTTLEVFGKLGRETGVKEFNALMRLCVDKARKTPDDQVILRQIYKAYKVLEIMKEQGFPVKEVTYGPLLVYLLALSESDRKDEVLLLLKSIDITNVSSVNHISNIFRTLGRYMLESTAKTFLQALKVHGVETEKISNYIYNYAISMPNLVVGDIVLNINNMHTELEVVH</sequence>
<protein>
    <recommendedName>
        <fullName evidence="3">Pentatricopeptide repeat-containing protein</fullName>
    </recommendedName>
</protein>
<reference evidence="1" key="1">
    <citation type="submission" date="2023-02" db="EMBL/GenBank/DDBJ databases">
        <title>Genome of toxic invasive species Heracleum sosnowskyi carries increased number of genes despite the absence of recent whole-genome duplications.</title>
        <authorList>
            <person name="Schelkunov M."/>
            <person name="Shtratnikova V."/>
            <person name="Makarenko M."/>
            <person name="Klepikova A."/>
            <person name="Omelchenko D."/>
            <person name="Novikova G."/>
            <person name="Obukhova E."/>
            <person name="Bogdanov V."/>
            <person name="Penin A."/>
            <person name="Logacheva M."/>
        </authorList>
    </citation>
    <scope>NUCLEOTIDE SEQUENCE</scope>
    <source>
        <strain evidence="1">Hsosn_3</strain>
        <tissue evidence="1">Leaf</tissue>
    </source>
</reference>
<evidence type="ECO:0008006" key="3">
    <source>
        <dbReference type="Google" id="ProtNLM"/>
    </source>
</evidence>
<name>A0AAD8HXK0_9APIA</name>
<evidence type="ECO:0000313" key="2">
    <source>
        <dbReference type="Proteomes" id="UP001237642"/>
    </source>
</evidence>
<dbReference type="PANTHER" id="PTHR47262:SF1">
    <property type="entry name" value="OS02G0132600 PROTEIN"/>
    <property type="match status" value="1"/>
</dbReference>
<dbReference type="PANTHER" id="PTHR47262">
    <property type="entry name" value="OS02G0132600 PROTEIN"/>
    <property type="match status" value="1"/>
</dbReference>
<organism evidence="1 2">
    <name type="scientific">Heracleum sosnowskyi</name>
    <dbReference type="NCBI Taxonomy" id="360622"/>
    <lineage>
        <taxon>Eukaryota</taxon>
        <taxon>Viridiplantae</taxon>
        <taxon>Streptophyta</taxon>
        <taxon>Embryophyta</taxon>
        <taxon>Tracheophyta</taxon>
        <taxon>Spermatophyta</taxon>
        <taxon>Magnoliopsida</taxon>
        <taxon>eudicotyledons</taxon>
        <taxon>Gunneridae</taxon>
        <taxon>Pentapetalae</taxon>
        <taxon>asterids</taxon>
        <taxon>campanulids</taxon>
        <taxon>Apiales</taxon>
        <taxon>Apiaceae</taxon>
        <taxon>Apioideae</taxon>
        <taxon>apioid superclade</taxon>
        <taxon>Tordylieae</taxon>
        <taxon>Tordyliinae</taxon>
        <taxon>Heracleum</taxon>
    </lineage>
</organism>
<dbReference type="AlphaFoldDB" id="A0AAD8HXK0"/>